<keyword evidence="1" id="KW-1133">Transmembrane helix</keyword>
<dbReference type="EMBL" id="CAADRA010005796">
    <property type="protein sequence ID" value="VFT92728.1"/>
    <property type="molecule type" value="Genomic_DNA"/>
</dbReference>
<feature type="transmembrane region" description="Helical" evidence="1">
    <location>
        <begin position="87"/>
        <end position="106"/>
    </location>
</feature>
<proteinExistence type="predicted"/>
<feature type="transmembrane region" description="Helical" evidence="1">
    <location>
        <begin position="36"/>
        <end position="56"/>
    </location>
</feature>
<evidence type="ECO:0000256" key="1">
    <source>
        <dbReference type="SAM" id="Phobius"/>
    </source>
</evidence>
<evidence type="ECO:0000313" key="3">
    <source>
        <dbReference type="EMBL" id="VFT92728.1"/>
    </source>
</evidence>
<dbReference type="Pfam" id="PF04749">
    <property type="entry name" value="PLAC8"/>
    <property type="match status" value="1"/>
</dbReference>
<organism evidence="3 4">
    <name type="scientific">Aphanomyces stellatus</name>
    <dbReference type="NCBI Taxonomy" id="120398"/>
    <lineage>
        <taxon>Eukaryota</taxon>
        <taxon>Sar</taxon>
        <taxon>Stramenopiles</taxon>
        <taxon>Oomycota</taxon>
        <taxon>Saprolegniomycetes</taxon>
        <taxon>Saprolegniales</taxon>
        <taxon>Verrucalvaceae</taxon>
        <taxon>Aphanomyces</taxon>
    </lineage>
</organism>
<feature type="transmembrane region" description="Helical" evidence="1">
    <location>
        <begin position="63"/>
        <end position="81"/>
    </location>
</feature>
<keyword evidence="1" id="KW-0472">Membrane</keyword>
<reference evidence="3 4" key="1">
    <citation type="submission" date="2019-03" db="EMBL/GenBank/DDBJ databases">
        <authorList>
            <person name="Gaulin E."/>
            <person name="Dumas B."/>
        </authorList>
    </citation>
    <scope>NUCLEOTIDE SEQUENCE [LARGE SCALE GENOMIC DNA]</scope>
    <source>
        <strain evidence="3">CBS 568.67</strain>
    </source>
</reference>
<dbReference type="InterPro" id="IPR006461">
    <property type="entry name" value="PLAC_motif_containing"/>
</dbReference>
<reference evidence="2" key="2">
    <citation type="submission" date="2019-06" db="EMBL/GenBank/DDBJ databases">
        <title>Genomics analysis of Aphanomyces spp. identifies a new class of oomycete effector associated with host adaptation.</title>
        <authorList>
            <person name="Gaulin E."/>
        </authorList>
    </citation>
    <scope>NUCLEOTIDE SEQUENCE</scope>
    <source>
        <strain evidence="2">CBS 578.67</strain>
    </source>
</reference>
<keyword evidence="1" id="KW-0812">Transmembrane</keyword>
<dbReference type="NCBIfam" id="TIGR01571">
    <property type="entry name" value="A_thal_Cys_rich"/>
    <property type="match status" value="1"/>
</dbReference>
<keyword evidence="4" id="KW-1185">Reference proteome</keyword>
<name>A0A485L5B6_9STRA</name>
<dbReference type="AlphaFoldDB" id="A0A485L5B6"/>
<evidence type="ECO:0000313" key="4">
    <source>
        <dbReference type="Proteomes" id="UP000332933"/>
    </source>
</evidence>
<dbReference type="EMBL" id="VJMH01005775">
    <property type="protein sequence ID" value="KAF0693047.1"/>
    <property type="molecule type" value="Genomic_DNA"/>
</dbReference>
<dbReference type="Proteomes" id="UP000332933">
    <property type="component" value="Unassembled WGS sequence"/>
</dbReference>
<gene>
    <name evidence="3" type="primary">Aste57867_15942</name>
    <name evidence="2" type="ORF">As57867_015886</name>
    <name evidence="3" type="ORF">ASTE57867_15942</name>
</gene>
<dbReference type="OrthoDB" id="1045822at2759"/>
<sequence>MSAQHLLEKPNDGGMDDNGITTHKWKVSLFGCCDTLVPNTLMVVFCPCISTAQVLARVGLTSYFTALIVTFLIYLFFFIAMGVPRSGALQAIAAILSILYLGYMVYVRHRLRSFFQIPGNAFEDCLTVVCCSCCSLAQMATHVESYTPGACTFDAKATLPGYVV</sequence>
<dbReference type="PANTHER" id="PTHR15907">
    <property type="entry name" value="DUF614 FAMILY PROTEIN-RELATED"/>
    <property type="match status" value="1"/>
</dbReference>
<evidence type="ECO:0000313" key="2">
    <source>
        <dbReference type="EMBL" id="KAF0693047.1"/>
    </source>
</evidence>
<protein>
    <submittedName>
        <fullName evidence="3">Aste57867_15942 protein</fullName>
    </submittedName>
</protein>
<accession>A0A485L5B6</accession>